<accession>A0A8C0ZPM8</accession>
<dbReference type="CTD" id="338376"/>
<proteinExistence type="predicted"/>
<dbReference type="Gene3D" id="1.20.1250.10">
    <property type="match status" value="1"/>
</dbReference>
<dbReference type="GO" id="GO:0051607">
    <property type="term" value="P:defense response to virus"/>
    <property type="evidence" value="ECO:0007669"/>
    <property type="project" value="UniProtKB-KW"/>
</dbReference>
<dbReference type="OrthoDB" id="8922121at2759"/>
<dbReference type="GO" id="GO:0005126">
    <property type="term" value="F:cytokine receptor binding"/>
    <property type="evidence" value="ECO:0007669"/>
    <property type="project" value="InterPro"/>
</dbReference>
<protein>
    <submittedName>
        <fullName evidence="1">Uncharacterized protein</fullName>
    </submittedName>
</protein>
<dbReference type="Pfam" id="PF00143">
    <property type="entry name" value="Interferon"/>
    <property type="match status" value="1"/>
</dbReference>
<dbReference type="FunFam" id="1.20.1250.10:FF:000033">
    <property type="entry name" value="Interferon epsilon"/>
    <property type="match status" value="1"/>
</dbReference>
<sequence length="192" mass="22646">MIHKQFLEIVLVLLASSTVFSPELKEGLLQPRMNRERLQLLNNLQTLSIQQCLPHRKNFLLPWKSVTPHRYQKEHALAILHEMVQQIFNLFKANSSLGHLKDNHIEKFLIELHQQLAYLEALMRLYPEQKSGALGSENLRLQVKAYFRRIHDYLENQGYSICARIIVQVEITRCLLFVFRFTGRLSNEERDP</sequence>
<name>A0A8C0ZPM8_CASCN</name>
<gene>
    <name evidence="1" type="primary">Ifne</name>
</gene>
<dbReference type="KEGG" id="ccan:109678499"/>
<organism evidence="1">
    <name type="scientific">Castor canadensis</name>
    <name type="common">American beaver</name>
    <dbReference type="NCBI Taxonomy" id="51338"/>
    <lineage>
        <taxon>Eukaryota</taxon>
        <taxon>Metazoa</taxon>
        <taxon>Chordata</taxon>
        <taxon>Craniata</taxon>
        <taxon>Vertebrata</taxon>
        <taxon>Euteleostomi</taxon>
        <taxon>Mammalia</taxon>
        <taxon>Eutheria</taxon>
        <taxon>Euarchontoglires</taxon>
        <taxon>Glires</taxon>
        <taxon>Rodentia</taxon>
        <taxon>Castorimorpha</taxon>
        <taxon>Castoridae</taxon>
        <taxon>Castor</taxon>
    </lineage>
</organism>
<evidence type="ECO:0000313" key="1">
    <source>
        <dbReference type="Ensembl" id="ENSCCNP00000008911.1"/>
    </source>
</evidence>
<reference evidence="1" key="1">
    <citation type="submission" date="2023-09" db="UniProtKB">
        <authorList>
            <consortium name="Ensembl"/>
        </authorList>
    </citation>
    <scope>IDENTIFICATION</scope>
</reference>
<dbReference type="Ensembl" id="ENSCCNT00000011739.1">
    <property type="protein sequence ID" value="ENSCCNP00000008911.1"/>
    <property type="gene ID" value="ENSCCNG00000009418.1"/>
</dbReference>
<dbReference type="PANTHER" id="PTHR11691">
    <property type="entry name" value="TYPE I INTERFERON"/>
    <property type="match status" value="1"/>
</dbReference>
<dbReference type="GO" id="GO:0005125">
    <property type="term" value="F:cytokine activity"/>
    <property type="evidence" value="ECO:0007669"/>
    <property type="project" value="UniProtKB-KW"/>
</dbReference>
<dbReference type="SUPFAM" id="SSF47266">
    <property type="entry name" value="4-helical cytokines"/>
    <property type="match status" value="1"/>
</dbReference>
<dbReference type="InterPro" id="IPR000471">
    <property type="entry name" value="Interferon_alpha/beta/delta"/>
</dbReference>
<dbReference type="GO" id="GO:0005615">
    <property type="term" value="C:extracellular space"/>
    <property type="evidence" value="ECO:0007669"/>
    <property type="project" value="UniProtKB-KW"/>
</dbReference>
<dbReference type="PANTHER" id="PTHR11691:SF8">
    <property type="entry name" value="INTERFERON EPSILON"/>
    <property type="match status" value="1"/>
</dbReference>
<dbReference type="InterPro" id="IPR009079">
    <property type="entry name" value="4_helix_cytokine-like_core"/>
</dbReference>
<dbReference type="SMART" id="SM00076">
    <property type="entry name" value="IFabd"/>
    <property type="match status" value="1"/>
</dbReference>
<dbReference type="PRINTS" id="PR00266">
    <property type="entry name" value="INTERFERONAB"/>
</dbReference>